<dbReference type="RefSeq" id="WP_192591742.1">
    <property type="nucleotide sequence ID" value="NZ_JADBEE010000001.1"/>
</dbReference>
<evidence type="ECO:0000259" key="3">
    <source>
        <dbReference type="PROSITE" id="PS51186"/>
    </source>
</evidence>
<evidence type="ECO:0000313" key="4">
    <source>
        <dbReference type="EMBL" id="MBE1515073.1"/>
    </source>
</evidence>
<name>A0ABR9J7W5_9MICC</name>
<dbReference type="EC" id="2.3.1.-" evidence="4"/>
<dbReference type="SUPFAM" id="SSF55729">
    <property type="entry name" value="Acyl-CoA N-acyltransferases (Nat)"/>
    <property type="match status" value="1"/>
</dbReference>
<dbReference type="GO" id="GO:0016746">
    <property type="term" value="F:acyltransferase activity"/>
    <property type="evidence" value="ECO:0007669"/>
    <property type="project" value="UniProtKB-KW"/>
</dbReference>
<sequence>MRITEGTLDHPAVRELIIEHLADMHETSPPESIHALDLAALQTPELTFWSAWLEDSAGIEDMLAGCAALKELDPAHGEIKTMRTARGARGRGVAGTMVQHLVTEATARGYSRLSLETGVEDYFAVARRLYARHGFTVCPPFGDYLPDPNSVFMTRTLG</sequence>
<dbReference type="Proteomes" id="UP000636579">
    <property type="component" value="Unassembled WGS sequence"/>
</dbReference>
<dbReference type="PANTHER" id="PTHR43877">
    <property type="entry name" value="AMINOALKYLPHOSPHONATE N-ACETYLTRANSFERASE-RELATED-RELATED"/>
    <property type="match status" value="1"/>
</dbReference>
<proteinExistence type="predicted"/>
<evidence type="ECO:0000256" key="1">
    <source>
        <dbReference type="ARBA" id="ARBA00022679"/>
    </source>
</evidence>
<dbReference type="InterPro" id="IPR000182">
    <property type="entry name" value="GNAT_dom"/>
</dbReference>
<dbReference type="InterPro" id="IPR016181">
    <property type="entry name" value="Acyl_CoA_acyltransferase"/>
</dbReference>
<organism evidence="4 5">
    <name type="scientific">Nesterenkonia halotolerans</name>
    <dbReference type="NCBI Taxonomy" id="225325"/>
    <lineage>
        <taxon>Bacteria</taxon>
        <taxon>Bacillati</taxon>
        <taxon>Actinomycetota</taxon>
        <taxon>Actinomycetes</taxon>
        <taxon>Micrococcales</taxon>
        <taxon>Micrococcaceae</taxon>
        <taxon>Nesterenkonia</taxon>
    </lineage>
</organism>
<evidence type="ECO:0000313" key="5">
    <source>
        <dbReference type="Proteomes" id="UP000636579"/>
    </source>
</evidence>
<keyword evidence="1 4" id="KW-0808">Transferase</keyword>
<feature type="domain" description="N-acetyltransferase" evidence="3">
    <location>
        <begin position="1"/>
        <end position="158"/>
    </location>
</feature>
<dbReference type="CDD" id="cd04301">
    <property type="entry name" value="NAT_SF"/>
    <property type="match status" value="1"/>
</dbReference>
<dbReference type="Gene3D" id="3.40.630.30">
    <property type="match status" value="1"/>
</dbReference>
<gene>
    <name evidence="4" type="ORF">H4W26_001828</name>
</gene>
<protein>
    <submittedName>
        <fullName evidence="4">Acetyltransferase</fullName>
        <ecNumber evidence="4">2.3.1.-</ecNumber>
    </submittedName>
</protein>
<dbReference type="EMBL" id="JADBEE010000001">
    <property type="protein sequence ID" value="MBE1515073.1"/>
    <property type="molecule type" value="Genomic_DNA"/>
</dbReference>
<dbReference type="PANTHER" id="PTHR43877:SF5">
    <property type="entry name" value="BLL8307 PROTEIN"/>
    <property type="match status" value="1"/>
</dbReference>
<evidence type="ECO:0000256" key="2">
    <source>
        <dbReference type="ARBA" id="ARBA00023315"/>
    </source>
</evidence>
<accession>A0ABR9J7W5</accession>
<keyword evidence="2 4" id="KW-0012">Acyltransferase</keyword>
<comment type="caution">
    <text evidence="4">The sequence shown here is derived from an EMBL/GenBank/DDBJ whole genome shotgun (WGS) entry which is preliminary data.</text>
</comment>
<dbReference type="InterPro" id="IPR050832">
    <property type="entry name" value="Bact_Acetyltransf"/>
</dbReference>
<keyword evidence="5" id="KW-1185">Reference proteome</keyword>
<dbReference type="Pfam" id="PF00583">
    <property type="entry name" value="Acetyltransf_1"/>
    <property type="match status" value="1"/>
</dbReference>
<reference evidence="4 5" key="1">
    <citation type="submission" date="2020-10" db="EMBL/GenBank/DDBJ databases">
        <title>Sequencing the genomes of 1000 actinobacteria strains.</title>
        <authorList>
            <person name="Klenk H.-P."/>
        </authorList>
    </citation>
    <scope>NUCLEOTIDE SEQUENCE [LARGE SCALE GENOMIC DNA]</scope>
    <source>
        <strain evidence="4 5">DSM 15474</strain>
    </source>
</reference>
<dbReference type="PROSITE" id="PS51186">
    <property type="entry name" value="GNAT"/>
    <property type="match status" value="1"/>
</dbReference>